<comment type="similarity">
    <text evidence="1 11">Belongs to the PyrK family.</text>
</comment>
<evidence type="ECO:0000256" key="9">
    <source>
        <dbReference type="ARBA" id="ARBA00023004"/>
    </source>
</evidence>
<dbReference type="GO" id="GO:0044205">
    <property type="term" value="P:'de novo' UMP biosynthetic process"/>
    <property type="evidence" value="ECO:0007669"/>
    <property type="project" value="UniProtKB-UniRule"/>
</dbReference>
<evidence type="ECO:0000256" key="4">
    <source>
        <dbReference type="ARBA" id="ARBA00022714"/>
    </source>
</evidence>
<feature type="binding site" evidence="11 13">
    <location>
        <position position="244"/>
    </location>
    <ligand>
        <name>[2Fe-2S] cluster</name>
        <dbReference type="ChEBI" id="CHEBI:190135"/>
    </ligand>
</feature>
<keyword evidence="4 11" id="KW-0001">2Fe-2S</keyword>
<comment type="cofactor">
    <cofactor evidence="13">
        <name>[2Fe-2S] cluster</name>
        <dbReference type="ChEBI" id="CHEBI:190135"/>
    </cofactor>
    <text evidence="13">Binds 1 [2Fe-2S] cluster per subunit.</text>
</comment>
<comment type="caution">
    <text evidence="15">The sequence shown here is derived from an EMBL/GenBank/DDBJ whole genome shotgun (WGS) entry which is preliminary data.</text>
</comment>
<keyword evidence="10 11" id="KW-0411">Iron-sulfur</keyword>
<dbReference type="Gene3D" id="2.10.240.10">
    <property type="entry name" value="Dihydroorotate dehydrogenase, electron transfer subunit"/>
    <property type="match status" value="1"/>
</dbReference>
<dbReference type="InterPro" id="IPR039261">
    <property type="entry name" value="FNR_nucleotide-bd"/>
</dbReference>
<dbReference type="OrthoDB" id="9789468at2"/>
<dbReference type="PANTHER" id="PTHR43513:SF3">
    <property type="entry name" value="DIHYDROOROTATE DEHYDROGENASE B (NAD(+)), ELECTRON TRANSFER SUBUNIT-RELATED"/>
    <property type="match status" value="1"/>
</dbReference>
<evidence type="ECO:0000256" key="7">
    <source>
        <dbReference type="ARBA" id="ARBA00022975"/>
    </source>
</evidence>
<comment type="pathway">
    <text evidence="11">Pyrimidine metabolism; UMP biosynthesis via de novo pathway; orotate from (S)-dihydroorotate (NAD(+) route): step 1/1.</text>
</comment>
<dbReference type="Gene3D" id="2.40.30.10">
    <property type="entry name" value="Translation factors"/>
    <property type="match status" value="1"/>
</dbReference>
<evidence type="ECO:0000256" key="11">
    <source>
        <dbReference type="HAMAP-Rule" id="MF_01211"/>
    </source>
</evidence>
<keyword evidence="16" id="KW-1185">Reference proteome</keyword>
<comment type="cofactor">
    <cofactor evidence="11 12">
        <name>FAD</name>
        <dbReference type="ChEBI" id="CHEBI:57692"/>
    </cofactor>
    <text evidence="11 12">Binds 1 FAD per subunit.</text>
</comment>
<keyword evidence="7 11" id="KW-0665">Pyrimidine biosynthesis</keyword>
<dbReference type="InterPro" id="IPR019480">
    <property type="entry name" value="Dihydroorotate_DH_Fe-S-bd"/>
</dbReference>
<comment type="subunit">
    <text evidence="11">Heterotetramer of 2 PyrK and 2 PyrD type B subunits.</text>
</comment>
<dbReference type="Proteomes" id="UP000237798">
    <property type="component" value="Unassembled WGS sequence"/>
</dbReference>
<evidence type="ECO:0000256" key="3">
    <source>
        <dbReference type="ARBA" id="ARBA00022630"/>
    </source>
</evidence>
<dbReference type="InterPro" id="IPR017938">
    <property type="entry name" value="Riboflavin_synthase-like_b-brl"/>
</dbReference>
<dbReference type="CDD" id="cd06218">
    <property type="entry name" value="DHOD_e_trans"/>
    <property type="match status" value="1"/>
</dbReference>
<dbReference type="PIRSF" id="PIRSF006816">
    <property type="entry name" value="Cyc3_hyd_g"/>
    <property type="match status" value="1"/>
</dbReference>
<evidence type="ECO:0000256" key="12">
    <source>
        <dbReference type="PIRSR" id="PIRSR006816-1"/>
    </source>
</evidence>
<dbReference type="SUPFAM" id="SSF52343">
    <property type="entry name" value="Ferredoxin reductase-like, C-terminal NADP-linked domain"/>
    <property type="match status" value="1"/>
</dbReference>
<keyword evidence="2 11" id="KW-0813">Transport</keyword>
<evidence type="ECO:0000256" key="8">
    <source>
        <dbReference type="ARBA" id="ARBA00022982"/>
    </source>
</evidence>
<evidence type="ECO:0000256" key="5">
    <source>
        <dbReference type="ARBA" id="ARBA00022723"/>
    </source>
</evidence>
<evidence type="ECO:0000313" key="16">
    <source>
        <dbReference type="Proteomes" id="UP000237798"/>
    </source>
</evidence>
<comment type="function">
    <text evidence="11">Responsible for channeling the electrons from the oxidation of dihydroorotate from the FMN redox center in the PyrD type B subunit to the ultimate electron acceptor NAD(+).</text>
</comment>
<comment type="cofactor">
    <cofactor evidence="11">
        <name>[2Fe-2S] cluster</name>
        <dbReference type="ChEBI" id="CHEBI:190135"/>
    </cofactor>
    <text evidence="11">Binds 1 [2Fe-2S] cluster per subunit.</text>
</comment>
<feature type="domain" description="FAD-binding FR-type" evidence="14">
    <location>
        <begin position="5"/>
        <end position="99"/>
    </location>
</feature>
<evidence type="ECO:0000256" key="10">
    <source>
        <dbReference type="ARBA" id="ARBA00023014"/>
    </source>
</evidence>
<dbReference type="InterPro" id="IPR023455">
    <property type="entry name" value="Dihydroorotate_DHASE_ETsu"/>
</dbReference>
<dbReference type="GO" id="GO:0046872">
    <property type="term" value="F:metal ion binding"/>
    <property type="evidence" value="ECO:0007669"/>
    <property type="project" value="UniProtKB-KW"/>
</dbReference>
<accession>A0A2T0BQA7</accession>
<organism evidence="15 16">
    <name type="scientific">Clostridium luticellarii</name>
    <dbReference type="NCBI Taxonomy" id="1691940"/>
    <lineage>
        <taxon>Bacteria</taxon>
        <taxon>Bacillati</taxon>
        <taxon>Bacillota</taxon>
        <taxon>Clostridia</taxon>
        <taxon>Eubacteriales</taxon>
        <taxon>Clostridiaceae</taxon>
        <taxon>Clostridium</taxon>
    </lineage>
</organism>
<keyword evidence="9 11" id="KW-0408">Iron</keyword>
<evidence type="ECO:0000256" key="13">
    <source>
        <dbReference type="PIRSR" id="PIRSR006816-2"/>
    </source>
</evidence>
<dbReference type="NCBIfam" id="NF000798">
    <property type="entry name" value="PRK00054.1-3"/>
    <property type="match status" value="1"/>
</dbReference>
<dbReference type="PANTHER" id="PTHR43513">
    <property type="entry name" value="DIHYDROOROTATE DEHYDROGENASE B (NAD(+)), ELECTRON TRANSFER SUBUNIT"/>
    <property type="match status" value="1"/>
</dbReference>
<evidence type="ECO:0000259" key="14">
    <source>
        <dbReference type="PROSITE" id="PS51384"/>
    </source>
</evidence>
<reference evidence="15 16" key="1">
    <citation type="submission" date="2018-03" db="EMBL/GenBank/DDBJ databases">
        <title>Genome sequence of Clostridium luticellarii DSM 29923.</title>
        <authorList>
            <person name="Poehlein A."/>
            <person name="Daniel R."/>
        </authorList>
    </citation>
    <scope>NUCLEOTIDE SEQUENCE [LARGE SCALE GENOMIC DNA]</scope>
    <source>
        <strain evidence="15 16">DSM 29923</strain>
    </source>
</reference>
<dbReference type="InterPro" id="IPR012165">
    <property type="entry name" value="Cyt_c3_hydrogenase_gsu"/>
</dbReference>
<dbReference type="HAMAP" id="MF_01211">
    <property type="entry name" value="DHODB_Fe_S_bind"/>
    <property type="match status" value="1"/>
</dbReference>
<feature type="binding site" evidence="11 13">
    <location>
        <position position="224"/>
    </location>
    <ligand>
        <name>[2Fe-2S] cluster</name>
        <dbReference type="ChEBI" id="CHEBI:190135"/>
    </ligand>
</feature>
<keyword evidence="8 11" id="KW-0249">Electron transport</keyword>
<dbReference type="GO" id="GO:0016491">
    <property type="term" value="F:oxidoreductase activity"/>
    <property type="evidence" value="ECO:0007669"/>
    <property type="project" value="InterPro"/>
</dbReference>
<feature type="binding site" evidence="11 13">
    <location>
        <position position="229"/>
    </location>
    <ligand>
        <name>[2Fe-2S] cluster</name>
        <dbReference type="ChEBI" id="CHEBI:190135"/>
    </ligand>
</feature>
<dbReference type="PROSITE" id="PS51384">
    <property type="entry name" value="FAD_FR"/>
    <property type="match status" value="1"/>
</dbReference>
<keyword evidence="6 11" id="KW-0274">FAD</keyword>
<feature type="binding site" evidence="11 12">
    <location>
        <begin position="52"/>
        <end position="55"/>
    </location>
    <ligand>
        <name>FAD</name>
        <dbReference type="ChEBI" id="CHEBI:57692"/>
    </ligand>
</feature>
<dbReference type="GO" id="GO:0050660">
    <property type="term" value="F:flavin adenine dinucleotide binding"/>
    <property type="evidence" value="ECO:0007669"/>
    <property type="project" value="InterPro"/>
</dbReference>
<dbReference type="InterPro" id="IPR050353">
    <property type="entry name" value="PyrK_electron_transfer"/>
</dbReference>
<feature type="binding site" evidence="11 12">
    <location>
        <begin position="67"/>
        <end position="69"/>
    </location>
    <ligand>
        <name>FAD</name>
        <dbReference type="ChEBI" id="CHEBI:57692"/>
    </ligand>
</feature>
<dbReference type="GO" id="GO:0051537">
    <property type="term" value="F:2 iron, 2 sulfur cluster binding"/>
    <property type="evidence" value="ECO:0007669"/>
    <property type="project" value="UniProtKB-KW"/>
</dbReference>
<dbReference type="UniPathway" id="UPA00070">
    <property type="reaction ID" value="UER00945"/>
</dbReference>
<keyword evidence="5 11" id="KW-0479">Metal-binding</keyword>
<evidence type="ECO:0000256" key="1">
    <source>
        <dbReference type="ARBA" id="ARBA00006422"/>
    </source>
</evidence>
<dbReference type="InterPro" id="IPR037117">
    <property type="entry name" value="Dihydroorotate_DH_ele_sf"/>
</dbReference>
<keyword evidence="3 11" id="KW-0285">Flavoprotein</keyword>
<dbReference type="EMBL" id="PVXP01000008">
    <property type="protein sequence ID" value="PRR86059.1"/>
    <property type="molecule type" value="Genomic_DNA"/>
</dbReference>
<dbReference type="AlphaFoldDB" id="A0A2T0BQA7"/>
<evidence type="ECO:0000313" key="15">
    <source>
        <dbReference type="EMBL" id="PRR86059.1"/>
    </source>
</evidence>
<gene>
    <name evidence="15" type="primary">pyrK_1</name>
    <name evidence="11" type="synonym">pyrK</name>
    <name evidence="15" type="ORF">CLLU_08910</name>
</gene>
<name>A0A2T0BQA7_9CLOT</name>
<proteinExistence type="inferred from homology"/>
<evidence type="ECO:0000256" key="2">
    <source>
        <dbReference type="ARBA" id="ARBA00022448"/>
    </source>
</evidence>
<sequence>MENNLKYVTKEVYENKKISHNIYSLEIEGNFEGIPGQFYMLRCWDMELVLGRPISIHDLEEGRITFLYQVVGKGTEKLRRLKKGDKINLLGPLGNGFKREVPKGKIAVVTGGIGIAPMFYLAADMKNQNFNAGGNREDYELDLYSGFRDDVYSVGKFKPYVDNVYISTETGSQGSRGYVTDKFQPETYDVVFCCGPRPMIKKVVEECAKKNVKVYVSMEEHMACGIGACLGCTCSTVKGNKRVCKDGPVFPGREIIW</sequence>
<dbReference type="InterPro" id="IPR017927">
    <property type="entry name" value="FAD-bd_FR_type"/>
</dbReference>
<dbReference type="Gene3D" id="3.40.50.80">
    <property type="entry name" value="Nucleotide-binding domain of ferredoxin-NADP reductase (FNR) module"/>
    <property type="match status" value="1"/>
</dbReference>
<feature type="binding site" evidence="11 12">
    <location>
        <begin position="74"/>
        <end position="75"/>
    </location>
    <ligand>
        <name>FAD</name>
        <dbReference type="ChEBI" id="CHEBI:57692"/>
    </ligand>
</feature>
<dbReference type="GO" id="GO:0009055">
    <property type="term" value="F:electron transfer activity"/>
    <property type="evidence" value="ECO:0007669"/>
    <property type="project" value="UniProtKB-UniRule"/>
</dbReference>
<dbReference type="SUPFAM" id="SSF63380">
    <property type="entry name" value="Riboflavin synthase domain-like"/>
    <property type="match status" value="1"/>
</dbReference>
<feature type="binding site" evidence="11 13">
    <location>
        <position position="232"/>
    </location>
    <ligand>
        <name>[2Fe-2S] cluster</name>
        <dbReference type="ChEBI" id="CHEBI:190135"/>
    </ligand>
</feature>
<dbReference type="Pfam" id="PF10418">
    <property type="entry name" value="DHODB_Fe-S_bind"/>
    <property type="match status" value="1"/>
</dbReference>
<evidence type="ECO:0000256" key="6">
    <source>
        <dbReference type="ARBA" id="ARBA00022827"/>
    </source>
</evidence>
<protein>
    <recommendedName>
        <fullName evidence="11">Dihydroorotate dehydrogenase B (NAD(+)), electron transfer subunit</fullName>
    </recommendedName>
    <alternativeName>
        <fullName evidence="11">Dihydroorotate oxidase B, electron transfer subunit</fullName>
    </alternativeName>
</protein>